<proteinExistence type="predicted"/>
<comment type="caution">
    <text evidence="2">The sequence shown here is derived from an EMBL/GenBank/DDBJ whole genome shotgun (WGS) entry which is preliminary data.</text>
</comment>
<evidence type="ECO:0000313" key="3">
    <source>
        <dbReference type="Proteomes" id="UP001054837"/>
    </source>
</evidence>
<dbReference type="AlphaFoldDB" id="A0AAV4QYR8"/>
<keyword evidence="3" id="KW-1185">Reference proteome</keyword>
<feature type="compositionally biased region" description="Basic and acidic residues" evidence="1">
    <location>
        <begin position="1"/>
        <end position="10"/>
    </location>
</feature>
<evidence type="ECO:0000313" key="2">
    <source>
        <dbReference type="EMBL" id="GIY14377.1"/>
    </source>
</evidence>
<protein>
    <submittedName>
        <fullName evidence="2">Uncharacterized protein</fullName>
    </submittedName>
</protein>
<dbReference type="EMBL" id="BPLQ01005361">
    <property type="protein sequence ID" value="GIY14377.1"/>
    <property type="molecule type" value="Genomic_DNA"/>
</dbReference>
<dbReference type="Proteomes" id="UP001054837">
    <property type="component" value="Unassembled WGS sequence"/>
</dbReference>
<organism evidence="2 3">
    <name type="scientific">Caerostris darwini</name>
    <dbReference type="NCBI Taxonomy" id="1538125"/>
    <lineage>
        <taxon>Eukaryota</taxon>
        <taxon>Metazoa</taxon>
        <taxon>Ecdysozoa</taxon>
        <taxon>Arthropoda</taxon>
        <taxon>Chelicerata</taxon>
        <taxon>Arachnida</taxon>
        <taxon>Araneae</taxon>
        <taxon>Araneomorphae</taxon>
        <taxon>Entelegynae</taxon>
        <taxon>Araneoidea</taxon>
        <taxon>Araneidae</taxon>
        <taxon>Caerostris</taxon>
    </lineage>
</organism>
<reference evidence="2 3" key="1">
    <citation type="submission" date="2021-06" db="EMBL/GenBank/DDBJ databases">
        <title>Caerostris darwini draft genome.</title>
        <authorList>
            <person name="Kono N."/>
            <person name="Arakawa K."/>
        </authorList>
    </citation>
    <scope>NUCLEOTIDE SEQUENCE [LARGE SCALE GENOMIC DNA]</scope>
</reference>
<evidence type="ECO:0000256" key="1">
    <source>
        <dbReference type="SAM" id="MobiDB-lite"/>
    </source>
</evidence>
<sequence length="99" mass="11455">MHFTKQDYPRSSHYTHTPNDECSVSSETNLRHSGEKFFSLSQLEKMRPGLLSIHFVLSNGISFDFDLLEFSRPSPGLFSGRGYYRIPCLAFYLSRLDKN</sequence>
<feature type="region of interest" description="Disordered" evidence="1">
    <location>
        <begin position="1"/>
        <end position="26"/>
    </location>
</feature>
<name>A0AAV4QYR8_9ARAC</name>
<accession>A0AAV4QYR8</accession>
<feature type="compositionally biased region" description="Polar residues" evidence="1">
    <location>
        <begin position="12"/>
        <end position="26"/>
    </location>
</feature>
<gene>
    <name evidence="2" type="ORF">CDAR_239761</name>
</gene>